<evidence type="ECO:0000313" key="2">
    <source>
        <dbReference type="EMBL" id="KIW68429.1"/>
    </source>
</evidence>
<proteinExistence type="predicted"/>
<reference evidence="2 3" key="1">
    <citation type="submission" date="2015-01" db="EMBL/GenBank/DDBJ databases">
        <title>The Genome Sequence of Capronia semiimmersa CBS27337.</title>
        <authorList>
            <consortium name="The Broad Institute Genomics Platform"/>
            <person name="Cuomo C."/>
            <person name="de Hoog S."/>
            <person name="Gorbushina A."/>
            <person name="Stielow B."/>
            <person name="Teixiera M."/>
            <person name="Abouelleil A."/>
            <person name="Chapman S.B."/>
            <person name="Priest M."/>
            <person name="Young S.K."/>
            <person name="Wortman J."/>
            <person name="Nusbaum C."/>
            <person name="Birren B."/>
        </authorList>
    </citation>
    <scope>NUCLEOTIDE SEQUENCE [LARGE SCALE GENOMIC DNA]</scope>
    <source>
        <strain evidence="2 3">CBS 27337</strain>
    </source>
</reference>
<dbReference type="Proteomes" id="UP000054266">
    <property type="component" value="Unassembled WGS sequence"/>
</dbReference>
<dbReference type="AlphaFoldDB" id="A0A0D2G957"/>
<name>A0A0D2G957_9EURO</name>
<evidence type="ECO:0000256" key="1">
    <source>
        <dbReference type="SAM" id="MobiDB-lite"/>
    </source>
</evidence>
<keyword evidence="3" id="KW-1185">Reference proteome</keyword>
<accession>A0A0D2G957</accession>
<dbReference type="HOGENOM" id="CLU_093544_0_0_1"/>
<gene>
    <name evidence="2" type="ORF">PV04_04376</name>
</gene>
<protein>
    <submittedName>
        <fullName evidence="2">Uncharacterized protein</fullName>
    </submittedName>
</protein>
<dbReference type="EMBL" id="KN846958">
    <property type="protein sequence ID" value="KIW68429.1"/>
    <property type="molecule type" value="Genomic_DNA"/>
</dbReference>
<evidence type="ECO:0000313" key="3">
    <source>
        <dbReference type="Proteomes" id="UP000054266"/>
    </source>
</evidence>
<feature type="region of interest" description="Disordered" evidence="1">
    <location>
        <begin position="161"/>
        <end position="188"/>
    </location>
</feature>
<organism evidence="2 3">
    <name type="scientific">Phialophora macrospora</name>
    <dbReference type="NCBI Taxonomy" id="1851006"/>
    <lineage>
        <taxon>Eukaryota</taxon>
        <taxon>Fungi</taxon>
        <taxon>Dikarya</taxon>
        <taxon>Ascomycota</taxon>
        <taxon>Pezizomycotina</taxon>
        <taxon>Eurotiomycetes</taxon>
        <taxon>Chaetothyriomycetidae</taxon>
        <taxon>Chaetothyriales</taxon>
        <taxon>Herpotrichiellaceae</taxon>
        <taxon>Phialophora</taxon>
    </lineage>
</organism>
<feature type="compositionally biased region" description="Basic and acidic residues" evidence="1">
    <location>
        <begin position="172"/>
        <end position="184"/>
    </location>
</feature>
<sequence length="293" mass="33944">MSCRRKDRANLVGCNIGDVALGGCSQDCCPYPDEQKFERTHPHLLKDEFITSGSSDPDSVAMAMAMPSGRTDLRFRSCETPHRPKFICLSRSCRRLFKPFFDPLRFDYRVDRNEWSVRPRWDVCPELRAAARLNASNLPPATRRRMHELRQRFDDFKYQHWHQHQNQNQNQGRREEHEQARGEEEPGLAAQLLSEEDLAWLRKYDPEAWWTRLVGVGHDHAKRCPSCGGPGVRVGSNFRVPSRKDEKGWKELDRMVGRGADMLAEFEFCPTVEVWEEMAREAGRIKGEGRDGS</sequence>